<comment type="caution">
    <text evidence="2">The sequence shown here is derived from an EMBL/GenBank/DDBJ whole genome shotgun (WGS) entry which is preliminary data.</text>
</comment>
<dbReference type="SUPFAM" id="SSF109604">
    <property type="entry name" value="HD-domain/PDEase-like"/>
    <property type="match status" value="1"/>
</dbReference>
<dbReference type="Gene3D" id="2.40.10.220">
    <property type="entry name" value="predicted glycosyltransferase like domains"/>
    <property type="match status" value="1"/>
</dbReference>
<organism evidence="2 3">
    <name type="scientific">Billgrantia zhangzhouensis</name>
    <dbReference type="NCBI Taxonomy" id="2733481"/>
    <lineage>
        <taxon>Bacteria</taxon>
        <taxon>Pseudomonadati</taxon>
        <taxon>Pseudomonadota</taxon>
        <taxon>Gammaproteobacteria</taxon>
        <taxon>Oceanospirillales</taxon>
        <taxon>Halomonadaceae</taxon>
        <taxon>Billgrantia</taxon>
    </lineage>
</organism>
<name>A0ABS9AK56_9GAMM</name>
<sequence length="563" mass="62190">MAQVQDEFLRVGSPSEIEVLLERLIQPGGASLLLDKPDATPIPVVVMEQRSPQTLLLDITAVREIVGELKRGTGFRLLGQVQGKMIRTPVLKSLQLDLQEGRIHCQCEYPHYLEELQRRESFRARLRLGMEVGAIVRGVEGNGETAVQGDLKDLSQQGCQLELPASAASLLAEALLVEIEFCFPNETRFTVQAAARHKVADSDRQALRVGFHFENCTAEQERKLWFFVREIERESSRYDDESDVGRLPSMLFQSQAAGGAPPVGRRNLLTYPTPMARRLARVAGYLDAQLLELQQGDDIDSVQLSRHADMLLQLAEEDIEALLFATRCLGQEPLLVRHGLGVAVHMLALAGSGAVPRDVRKALAASAMVHDLGKGLLPPALLGAESLRAEERAQLHEHVEWLQQRLAGCQWLSVGVRTAVIGGVNERLDGSGYPSGATGDDLSELARMSAVVDVVDAMRRNRADRPAWRIDAIYRHLLTSPHLFDPRWVKRYVQRFGLRPVGSLVRFSGGALAWIQRLDQQGKPFQVQLVGEIAPPGEALGEVLRGDITARLGEMIEELPVST</sequence>
<dbReference type="PANTHER" id="PTHR43155">
    <property type="entry name" value="CYCLIC DI-GMP PHOSPHODIESTERASE PA4108-RELATED"/>
    <property type="match status" value="1"/>
</dbReference>
<dbReference type="InterPro" id="IPR037522">
    <property type="entry name" value="HD_GYP_dom"/>
</dbReference>
<evidence type="ECO:0000259" key="1">
    <source>
        <dbReference type="PROSITE" id="PS51832"/>
    </source>
</evidence>
<dbReference type="CDD" id="cd00077">
    <property type="entry name" value="HDc"/>
    <property type="match status" value="1"/>
</dbReference>
<dbReference type="Pfam" id="PF07238">
    <property type="entry name" value="PilZ"/>
    <property type="match status" value="1"/>
</dbReference>
<gene>
    <name evidence="2" type="ORF">HOP51_18720</name>
</gene>
<dbReference type="Proteomes" id="UP001320122">
    <property type="component" value="Unassembled WGS sequence"/>
</dbReference>
<dbReference type="PANTHER" id="PTHR43155:SF2">
    <property type="entry name" value="CYCLIC DI-GMP PHOSPHODIESTERASE PA4108"/>
    <property type="match status" value="1"/>
</dbReference>
<accession>A0ABS9AK56</accession>
<evidence type="ECO:0000313" key="3">
    <source>
        <dbReference type="Proteomes" id="UP001320122"/>
    </source>
</evidence>
<dbReference type="InterPro" id="IPR009875">
    <property type="entry name" value="PilZ_domain"/>
</dbReference>
<keyword evidence="3" id="KW-1185">Reference proteome</keyword>
<dbReference type="EMBL" id="JABFTT010000017">
    <property type="protein sequence ID" value="MCE8022127.1"/>
    <property type="molecule type" value="Genomic_DNA"/>
</dbReference>
<proteinExistence type="predicted"/>
<dbReference type="PROSITE" id="PS51832">
    <property type="entry name" value="HD_GYP"/>
    <property type="match status" value="1"/>
</dbReference>
<dbReference type="InterPro" id="IPR003607">
    <property type="entry name" value="HD/PDEase_dom"/>
</dbReference>
<dbReference type="Pfam" id="PF13487">
    <property type="entry name" value="HD_5"/>
    <property type="match status" value="1"/>
</dbReference>
<dbReference type="SMART" id="SM00471">
    <property type="entry name" value="HDc"/>
    <property type="match status" value="1"/>
</dbReference>
<protein>
    <submittedName>
        <fullName evidence="2">Phosphohydrolase</fullName>
    </submittedName>
</protein>
<dbReference type="Gene3D" id="1.10.3210.10">
    <property type="entry name" value="Hypothetical protein af1432"/>
    <property type="match status" value="1"/>
</dbReference>
<evidence type="ECO:0000313" key="2">
    <source>
        <dbReference type="EMBL" id="MCE8022127.1"/>
    </source>
</evidence>
<reference evidence="2 3" key="1">
    <citation type="journal article" date="2021" name="Front. Microbiol.">
        <title>Aerobic Denitrification and Heterotrophic Sulfur Oxidation in the Genus Halomonas Revealed by Six Novel Species Characterizations and Genome-Based Analysis.</title>
        <authorList>
            <person name="Wang L."/>
            <person name="Shao Z."/>
        </authorList>
    </citation>
    <scope>NUCLEOTIDE SEQUENCE [LARGE SCALE GENOMIC DNA]</scope>
    <source>
        <strain evidence="2 3">MCCC 1A11036</strain>
    </source>
</reference>
<feature type="domain" description="HD-GYP" evidence="1">
    <location>
        <begin position="311"/>
        <end position="508"/>
    </location>
</feature>